<gene>
    <name evidence="1" type="ORF">OKIOD_LOCUS4474</name>
</gene>
<dbReference type="EMBL" id="OU015568">
    <property type="protein sequence ID" value="CAG5091209.1"/>
    <property type="molecule type" value="Genomic_DNA"/>
</dbReference>
<accession>A0ABN7S8G7</accession>
<organism evidence="1 2">
    <name type="scientific">Oikopleura dioica</name>
    <name type="common">Tunicate</name>
    <dbReference type="NCBI Taxonomy" id="34765"/>
    <lineage>
        <taxon>Eukaryota</taxon>
        <taxon>Metazoa</taxon>
        <taxon>Chordata</taxon>
        <taxon>Tunicata</taxon>
        <taxon>Appendicularia</taxon>
        <taxon>Copelata</taxon>
        <taxon>Oikopleuridae</taxon>
        <taxon>Oikopleura</taxon>
    </lineage>
</organism>
<evidence type="ECO:0000313" key="2">
    <source>
        <dbReference type="Proteomes" id="UP001158576"/>
    </source>
</evidence>
<keyword evidence="2" id="KW-1185">Reference proteome</keyword>
<dbReference type="Proteomes" id="UP001158576">
    <property type="component" value="Chromosome PAR"/>
</dbReference>
<protein>
    <submittedName>
        <fullName evidence="1">Oidioi.mRNA.OKI2018_I69.PAR.g12916.t1.cds</fullName>
    </submittedName>
</protein>
<proteinExistence type="predicted"/>
<name>A0ABN7S8G7_OIKDI</name>
<sequence length="216" mass="24759">MAELTPQPRGMPMQEEMPGQPQMAAFSSIPEENLTKEQKIAKQNLEAAFGAIKQAFAKVHEGMNYIQQQNLTVAKKLKTVSSIDIRYFHLDIPVKCKMENGVLLEVSELKASKSEWHKGCKFTFIVTTEGTSHHLNIKVHTPAYMEKYEIRFKVYSHYDKTEPVCYSENAKEGDIYTVKISDVTDIYSDPRFHDGIAPETLPVDIEIDFRAMHFRK</sequence>
<evidence type="ECO:0000313" key="1">
    <source>
        <dbReference type="EMBL" id="CAG5091209.1"/>
    </source>
</evidence>
<reference evidence="1 2" key="1">
    <citation type="submission" date="2021-04" db="EMBL/GenBank/DDBJ databases">
        <authorList>
            <person name="Bliznina A."/>
        </authorList>
    </citation>
    <scope>NUCLEOTIDE SEQUENCE [LARGE SCALE GENOMIC DNA]</scope>
</reference>